<dbReference type="NCBIfam" id="TIGR04408">
    <property type="entry name" value="LptG_lptG"/>
    <property type="match status" value="1"/>
</dbReference>
<keyword evidence="5 6" id="KW-0472">Membrane</keyword>
<proteinExistence type="predicted"/>
<dbReference type="Proteomes" id="UP001179121">
    <property type="component" value="Chromosome"/>
</dbReference>
<evidence type="ECO:0000256" key="1">
    <source>
        <dbReference type="ARBA" id="ARBA00004651"/>
    </source>
</evidence>
<dbReference type="GO" id="GO:0043190">
    <property type="term" value="C:ATP-binding cassette (ABC) transporter complex"/>
    <property type="evidence" value="ECO:0007669"/>
    <property type="project" value="InterPro"/>
</dbReference>
<dbReference type="RefSeq" id="WP_289269183.1">
    <property type="nucleotide sequence ID" value="NZ_OX365700.1"/>
</dbReference>
<evidence type="ECO:0000313" key="7">
    <source>
        <dbReference type="EMBL" id="CAI4032461.1"/>
    </source>
</evidence>
<feature type="transmembrane region" description="Helical" evidence="6">
    <location>
        <begin position="279"/>
        <end position="297"/>
    </location>
</feature>
<accession>A0AA86T6B9</accession>
<feature type="transmembrane region" description="Helical" evidence="6">
    <location>
        <begin position="101"/>
        <end position="122"/>
    </location>
</feature>
<dbReference type="InterPro" id="IPR030923">
    <property type="entry name" value="LptG"/>
</dbReference>
<name>A0AA86T6B9_9BACT</name>
<keyword evidence="8" id="KW-1185">Reference proteome</keyword>
<evidence type="ECO:0000256" key="2">
    <source>
        <dbReference type="ARBA" id="ARBA00022475"/>
    </source>
</evidence>
<keyword evidence="4 6" id="KW-1133">Transmembrane helix</keyword>
<evidence type="ECO:0000313" key="8">
    <source>
        <dbReference type="Proteomes" id="UP001179121"/>
    </source>
</evidence>
<gene>
    <name evidence="7" type="ORF">DNFV4_02891</name>
</gene>
<dbReference type="GO" id="GO:0015920">
    <property type="term" value="P:lipopolysaccharide transport"/>
    <property type="evidence" value="ECO:0007669"/>
    <property type="project" value="TreeGrafter"/>
</dbReference>
<keyword evidence="2" id="KW-1003">Cell membrane</keyword>
<dbReference type="EMBL" id="OX365700">
    <property type="protein sequence ID" value="CAI4032461.1"/>
    <property type="molecule type" value="Genomic_DNA"/>
</dbReference>
<comment type="subcellular location">
    <subcellularLocation>
        <location evidence="1">Cell membrane</location>
        <topology evidence="1">Multi-pass membrane protein</topology>
    </subcellularLocation>
</comment>
<feature type="transmembrane region" description="Helical" evidence="6">
    <location>
        <begin position="12"/>
        <end position="30"/>
    </location>
</feature>
<protein>
    <submittedName>
        <fullName evidence="7">LPS export ABC transporter permease LptG</fullName>
    </submittedName>
</protein>
<dbReference type="PANTHER" id="PTHR33529">
    <property type="entry name" value="SLR0882 PROTEIN-RELATED"/>
    <property type="match status" value="1"/>
</dbReference>
<dbReference type="PANTHER" id="PTHR33529:SF6">
    <property type="entry name" value="YJGP_YJGQ FAMILY PERMEASE"/>
    <property type="match status" value="1"/>
</dbReference>
<evidence type="ECO:0000256" key="4">
    <source>
        <dbReference type="ARBA" id="ARBA00022989"/>
    </source>
</evidence>
<dbReference type="InterPro" id="IPR005495">
    <property type="entry name" value="LptG/LptF_permease"/>
</dbReference>
<dbReference type="Pfam" id="PF03739">
    <property type="entry name" value="LptF_LptG"/>
    <property type="match status" value="1"/>
</dbReference>
<reference evidence="7" key="1">
    <citation type="submission" date="2022-10" db="EMBL/GenBank/DDBJ databases">
        <authorList>
            <person name="Koch H."/>
        </authorList>
    </citation>
    <scope>NUCLEOTIDE SEQUENCE</scope>
    <source>
        <strain evidence="7">DNF</strain>
    </source>
</reference>
<dbReference type="GO" id="GO:0055085">
    <property type="term" value="P:transmembrane transport"/>
    <property type="evidence" value="ECO:0007669"/>
    <property type="project" value="InterPro"/>
</dbReference>
<organism evidence="7 8">
    <name type="scientific">Nitrospira tepida</name>
    <dbReference type="NCBI Taxonomy" id="2973512"/>
    <lineage>
        <taxon>Bacteria</taxon>
        <taxon>Pseudomonadati</taxon>
        <taxon>Nitrospirota</taxon>
        <taxon>Nitrospiria</taxon>
        <taxon>Nitrospirales</taxon>
        <taxon>Nitrospiraceae</taxon>
        <taxon>Nitrospira</taxon>
    </lineage>
</organism>
<feature type="transmembrane region" description="Helical" evidence="6">
    <location>
        <begin position="304"/>
        <end position="324"/>
    </location>
</feature>
<evidence type="ECO:0000256" key="5">
    <source>
        <dbReference type="ARBA" id="ARBA00023136"/>
    </source>
</evidence>
<evidence type="ECO:0000256" key="3">
    <source>
        <dbReference type="ARBA" id="ARBA00022692"/>
    </source>
</evidence>
<dbReference type="KEGG" id="nti:DNFV4_02891"/>
<dbReference type="AlphaFoldDB" id="A0AA86T6B9"/>
<feature type="transmembrane region" description="Helical" evidence="6">
    <location>
        <begin position="60"/>
        <end position="80"/>
    </location>
</feature>
<sequence length="363" mass="40632">MTILFRYIGLEFAKLFLMCFSGLMTIYLVIDFFEKLRRFLKFDAQMSDILAFFLLRTPGITFQIAPLAVLMATLLSLGLLSRNHEITAMRSCGVSLGRLAAPFLVIGGVISVLLLGMTSVIIPTATARAEYVKNTFIEKKPQNLALKAARPWLQIRGPALLNVELVEPGGRVLQGVRVYQLGPQFRLTLLTEARQAVHTERGWLLQDGIDRRFLPNGNVTMEPFMEKPLPLSQEPQDFDSWLAVESESLTLRELKAYIDRLSLDGYNFSRVLTDYHGRMAFPFVSVIMVLVGIALSLRKMGTRGTGLAMGIGQAMVVGFFYWMTHSVAIALGRSGVLLPVLAAWMANIMFLSVALYLLLRVRY</sequence>
<feature type="transmembrane region" description="Helical" evidence="6">
    <location>
        <begin position="336"/>
        <end position="359"/>
    </location>
</feature>
<evidence type="ECO:0000256" key="6">
    <source>
        <dbReference type="SAM" id="Phobius"/>
    </source>
</evidence>
<keyword evidence="3 6" id="KW-0812">Transmembrane</keyword>